<evidence type="ECO:0000256" key="1">
    <source>
        <dbReference type="ARBA" id="ARBA00001974"/>
    </source>
</evidence>
<dbReference type="PANTHER" id="PTHR43104:SF4">
    <property type="entry name" value="L-2-HYDROXYGLUTARATE DEHYDROGENASE, MITOCHONDRIAL"/>
    <property type="match status" value="1"/>
</dbReference>
<name>A0A9N8EVY7_9STRA</name>
<proteinExistence type="inferred from homology"/>
<evidence type="ECO:0000259" key="10">
    <source>
        <dbReference type="Pfam" id="PF01266"/>
    </source>
</evidence>
<evidence type="ECO:0000256" key="9">
    <source>
        <dbReference type="SAM" id="Phobius"/>
    </source>
</evidence>
<dbReference type="EC" id="1.1.99.2" evidence="7"/>
<dbReference type="InterPro" id="IPR006076">
    <property type="entry name" value="FAD-dep_OxRdtase"/>
</dbReference>
<evidence type="ECO:0000256" key="2">
    <source>
        <dbReference type="ARBA" id="ARBA00022630"/>
    </source>
</evidence>
<dbReference type="EMBL" id="CAICTM010001921">
    <property type="protein sequence ID" value="CAB9526989.1"/>
    <property type="molecule type" value="Genomic_DNA"/>
</dbReference>
<keyword evidence="9" id="KW-0472">Membrane</keyword>
<dbReference type="AlphaFoldDB" id="A0A9N8EVY7"/>
<organism evidence="11 12">
    <name type="scientific">Seminavis robusta</name>
    <dbReference type="NCBI Taxonomy" id="568900"/>
    <lineage>
        <taxon>Eukaryota</taxon>
        <taxon>Sar</taxon>
        <taxon>Stramenopiles</taxon>
        <taxon>Ochrophyta</taxon>
        <taxon>Bacillariophyta</taxon>
        <taxon>Bacillariophyceae</taxon>
        <taxon>Bacillariophycidae</taxon>
        <taxon>Naviculales</taxon>
        <taxon>Naviculaceae</taxon>
        <taxon>Seminavis</taxon>
    </lineage>
</organism>
<comment type="caution">
    <text evidence="11">The sequence shown here is derived from an EMBL/GenBank/DDBJ whole genome shotgun (WGS) entry which is preliminary data.</text>
</comment>
<comment type="similarity">
    <text evidence="6">Belongs to the L2HGDH family.</text>
</comment>
<accession>A0A9N8EVY7</accession>
<keyword evidence="9" id="KW-1133">Transmembrane helix</keyword>
<dbReference type="Gene3D" id="3.30.9.10">
    <property type="entry name" value="D-Amino Acid Oxidase, subunit A, domain 2"/>
    <property type="match status" value="2"/>
</dbReference>
<evidence type="ECO:0000256" key="7">
    <source>
        <dbReference type="ARBA" id="ARBA00038878"/>
    </source>
</evidence>
<evidence type="ECO:0000256" key="4">
    <source>
        <dbReference type="ARBA" id="ARBA00023002"/>
    </source>
</evidence>
<protein>
    <recommendedName>
        <fullName evidence="8">L-2-hydroxyglutarate dehydrogenase, mitochondrial</fullName>
        <ecNumber evidence="7">1.1.99.2</ecNumber>
    </recommendedName>
</protein>
<comment type="catalytic activity">
    <reaction evidence="5">
        <text>(S)-2-hydroxyglutarate + A = 2-oxoglutarate + AH2</text>
        <dbReference type="Rhea" id="RHEA:21252"/>
        <dbReference type="ChEBI" id="CHEBI:13193"/>
        <dbReference type="ChEBI" id="CHEBI:16782"/>
        <dbReference type="ChEBI" id="CHEBI:16810"/>
        <dbReference type="ChEBI" id="CHEBI:17499"/>
        <dbReference type="EC" id="1.1.99.2"/>
    </reaction>
</comment>
<keyword evidence="4" id="KW-0560">Oxidoreductase</keyword>
<feature type="domain" description="FAD dependent oxidoreductase" evidence="10">
    <location>
        <begin position="115"/>
        <end position="314"/>
    </location>
</feature>
<keyword evidence="3" id="KW-0274">FAD</keyword>
<keyword evidence="9" id="KW-0812">Transmembrane</keyword>
<feature type="transmembrane region" description="Helical" evidence="9">
    <location>
        <begin position="45"/>
        <end position="68"/>
    </location>
</feature>
<feature type="transmembrane region" description="Helical" evidence="9">
    <location>
        <begin position="6"/>
        <end position="25"/>
    </location>
</feature>
<evidence type="ECO:0000256" key="5">
    <source>
        <dbReference type="ARBA" id="ARBA00036066"/>
    </source>
</evidence>
<dbReference type="OrthoDB" id="498204at2759"/>
<dbReference type="InterPro" id="IPR036188">
    <property type="entry name" value="FAD/NAD-bd_sf"/>
</dbReference>
<dbReference type="Pfam" id="PF01266">
    <property type="entry name" value="DAO"/>
    <property type="match status" value="1"/>
</dbReference>
<sequence>MAAVPSAAFQVEAAVIGAGVIGLALQKLGHGRQGSDYSGSSGDYWLWWVLFIPLYLVMIVIVSFYVTFTSPLTYCMSCYMVKIRDIISKLEVIHLDSISTSISQARFCVGETTLYEYCQSRSIPYQKCGKLIVATQKEQLETKILDLQQKAVQNGVLDTRILTTKEDVQVLEPNIQAVGALWSPSTGVINSHSFMLSLLADAEDHGATLALHSKLNTDFTTTACSTGTGMDRRELAGLWAHQVAQSIHHYNNHNCCIPRQYFAKGNYFQLEGCNSSKNPFTHLVYPIPEPGGLGVHATMDWSGQSVKFGPDVEWIDVKPQQNRTALT</sequence>
<evidence type="ECO:0000256" key="8">
    <source>
        <dbReference type="ARBA" id="ARBA00041137"/>
    </source>
</evidence>
<dbReference type="SUPFAM" id="SSF51905">
    <property type="entry name" value="FAD/NAD(P)-binding domain"/>
    <property type="match status" value="1"/>
</dbReference>
<gene>
    <name evidence="11" type="ORF">SEMRO_1923_G305640.1</name>
</gene>
<evidence type="ECO:0000256" key="3">
    <source>
        <dbReference type="ARBA" id="ARBA00022827"/>
    </source>
</evidence>
<dbReference type="PANTHER" id="PTHR43104">
    <property type="entry name" value="L-2-HYDROXYGLUTARATE DEHYDROGENASE, MITOCHONDRIAL"/>
    <property type="match status" value="1"/>
</dbReference>
<evidence type="ECO:0000313" key="12">
    <source>
        <dbReference type="Proteomes" id="UP001153069"/>
    </source>
</evidence>
<keyword evidence="2" id="KW-0285">Flavoprotein</keyword>
<reference evidence="11" key="1">
    <citation type="submission" date="2020-06" db="EMBL/GenBank/DDBJ databases">
        <authorList>
            <consortium name="Plant Systems Biology data submission"/>
        </authorList>
    </citation>
    <scope>NUCLEOTIDE SEQUENCE</scope>
    <source>
        <strain evidence="11">D6</strain>
    </source>
</reference>
<evidence type="ECO:0000313" key="11">
    <source>
        <dbReference type="EMBL" id="CAB9526989.1"/>
    </source>
</evidence>
<dbReference type="GO" id="GO:0047545">
    <property type="term" value="F:(S)-2-hydroxyglutarate dehydrogenase activity"/>
    <property type="evidence" value="ECO:0007669"/>
    <property type="project" value="UniProtKB-EC"/>
</dbReference>
<dbReference type="Proteomes" id="UP001153069">
    <property type="component" value="Unassembled WGS sequence"/>
</dbReference>
<comment type="cofactor">
    <cofactor evidence="1">
        <name>FAD</name>
        <dbReference type="ChEBI" id="CHEBI:57692"/>
    </cofactor>
</comment>
<keyword evidence="12" id="KW-1185">Reference proteome</keyword>
<evidence type="ECO:0000256" key="6">
    <source>
        <dbReference type="ARBA" id="ARBA00037941"/>
    </source>
</evidence>